<dbReference type="AlphaFoldDB" id="A0A1M5Y858"/>
<dbReference type="GO" id="GO:0006635">
    <property type="term" value="P:fatty acid beta-oxidation"/>
    <property type="evidence" value="ECO:0007669"/>
    <property type="project" value="TreeGrafter"/>
</dbReference>
<evidence type="ECO:0000313" key="3">
    <source>
        <dbReference type="EMBL" id="SHI08004.1"/>
    </source>
</evidence>
<name>A0A1M5Y858_9BURK</name>
<dbReference type="FunFam" id="3.90.226.10:FF:000009">
    <property type="entry name" value="Carnitinyl-CoA dehydratase"/>
    <property type="match status" value="1"/>
</dbReference>
<gene>
    <name evidence="3" type="ORF">SAMN04488135_108128</name>
</gene>
<sequence length="263" mass="28796">MRFDYKTLEITREGHLLVVVLNRPESGNALNTAMLEEVVDLFGSLYVDPGDVRCLLLTGAGDRIFCAGGDLKERNNMTDEEWRQQHALTEQMIRHMRECPVPIIAAINGAAFGGGCELAVAVDFAYASDNAKFALPEVTLGIMPGAGGTQNLPRACGLRRAKEITLTGSSFTAQEALDWGIVNKVVPQAELMGVARATATKICGNAPVSVRQAKKSLNAASDLDFSSGYRYELEAYYRMIPMKDRIEGVRAYNEKRKPQFTGE</sequence>
<dbReference type="InterPro" id="IPR001753">
    <property type="entry name" value="Enoyl-CoA_hydra/iso"/>
</dbReference>
<dbReference type="Pfam" id="PF00378">
    <property type="entry name" value="ECH_1"/>
    <property type="match status" value="1"/>
</dbReference>
<dbReference type="CDD" id="cd06558">
    <property type="entry name" value="crotonase-like"/>
    <property type="match status" value="1"/>
</dbReference>
<proteinExistence type="inferred from homology"/>
<dbReference type="InterPro" id="IPR029045">
    <property type="entry name" value="ClpP/crotonase-like_dom_sf"/>
</dbReference>
<keyword evidence="2" id="KW-0456">Lyase</keyword>
<dbReference type="SUPFAM" id="SSF52096">
    <property type="entry name" value="ClpP/crotonase"/>
    <property type="match status" value="1"/>
</dbReference>
<dbReference type="GO" id="GO:0016836">
    <property type="term" value="F:hydro-lyase activity"/>
    <property type="evidence" value="ECO:0007669"/>
    <property type="project" value="UniProtKB-ARBA"/>
</dbReference>
<dbReference type="EMBL" id="FQXE01000008">
    <property type="protein sequence ID" value="SHI08004.1"/>
    <property type="molecule type" value="Genomic_DNA"/>
</dbReference>
<evidence type="ECO:0000256" key="1">
    <source>
        <dbReference type="ARBA" id="ARBA00005254"/>
    </source>
</evidence>
<dbReference type="FunFam" id="1.10.12.10:FF:000001">
    <property type="entry name" value="Probable enoyl-CoA hydratase, mitochondrial"/>
    <property type="match status" value="1"/>
</dbReference>
<evidence type="ECO:0000313" key="4">
    <source>
        <dbReference type="Proteomes" id="UP000184226"/>
    </source>
</evidence>
<comment type="similarity">
    <text evidence="1">Belongs to the enoyl-CoA hydratase/isomerase family.</text>
</comment>
<dbReference type="RefSeq" id="WP_073104397.1">
    <property type="nucleotide sequence ID" value="NZ_FQXE01000008.1"/>
</dbReference>
<accession>A0A1M5Y858</accession>
<dbReference type="Gene3D" id="1.10.12.10">
    <property type="entry name" value="Lyase 2-enoyl-coa Hydratase, Chain A, domain 2"/>
    <property type="match status" value="1"/>
</dbReference>
<evidence type="ECO:0000256" key="2">
    <source>
        <dbReference type="ARBA" id="ARBA00023239"/>
    </source>
</evidence>
<protein>
    <submittedName>
        <fullName evidence="3">Short chain enoyl-CoA hydratase</fullName>
    </submittedName>
</protein>
<dbReference type="PANTHER" id="PTHR11941:SF54">
    <property type="entry name" value="ENOYL-COA HYDRATASE, MITOCHONDRIAL"/>
    <property type="match status" value="1"/>
</dbReference>
<dbReference type="InterPro" id="IPR014748">
    <property type="entry name" value="Enoyl-CoA_hydra_C"/>
</dbReference>
<reference evidence="3 4" key="1">
    <citation type="submission" date="2016-11" db="EMBL/GenBank/DDBJ databases">
        <authorList>
            <person name="Jaros S."/>
            <person name="Januszkiewicz K."/>
            <person name="Wedrychowicz H."/>
        </authorList>
    </citation>
    <scope>NUCLEOTIDE SEQUENCE [LARGE SCALE GENOMIC DNA]</scope>
    <source>
        <strain evidence="3 4">CGMCC 1.10190</strain>
    </source>
</reference>
<dbReference type="Proteomes" id="UP000184226">
    <property type="component" value="Unassembled WGS sequence"/>
</dbReference>
<dbReference type="Gene3D" id="3.90.226.10">
    <property type="entry name" value="2-enoyl-CoA Hydratase, Chain A, domain 1"/>
    <property type="match status" value="1"/>
</dbReference>
<keyword evidence="4" id="KW-1185">Reference proteome</keyword>
<dbReference type="PANTHER" id="PTHR11941">
    <property type="entry name" value="ENOYL-COA HYDRATASE-RELATED"/>
    <property type="match status" value="1"/>
</dbReference>
<organism evidence="3 4">
    <name type="scientific">Pollutimonas bauzanensis</name>
    <dbReference type="NCBI Taxonomy" id="658167"/>
    <lineage>
        <taxon>Bacteria</taxon>
        <taxon>Pseudomonadati</taxon>
        <taxon>Pseudomonadota</taxon>
        <taxon>Betaproteobacteria</taxon>
        <taxon>Burkholderiales</taxon>
        <taxon>Alcaligenaceae</taxon>
        <taxon>Pollutimonas</taxon>
    </lineage>
</organism>
<dbReference type="STRING" id="658167.SAMN04488135_108128"/>